<dbReference type="AlphaFoldDB" id="A0A5Q0H655"/>
<gene>
    <name evidence="2" type="ORF">EKG83_32385</name>
</gene>
<accession>A0A5Q0H655</accession>
<organism evidence="2 3">
    <name type="scientific">Saccharothrix syringae</name>
    <name type="common">Nocardiopsis syringae</name>
    <dbReference type="NCBI Taxonomy" id="103733"/>
    <lineage>
        <taxon>Bacteria</taxon>
        <taxon>Bacillati</taxon>
        <taxon>Actinomycetota</taxon>
        <taxon>Actinomycetes</taxon>
        <taxon>Pseudonocardiales</taxon>
        <taxon>Pseudonocardiaceae</taxon>
        <taxon>Saccharothrix</taxon>
    </lineage>
</organism>
<evidence type="ECO:0000256" key="1">
    <source>
        <dbReference type="SAM" id="MobiDB-lite"/>
    </source>
</evidence>
<feature type="compositionally biased region" description="Low complexity" evidence="1">
    <location>
        <begin position="92"/>
        <end position="101"/>
    </location>
</feature>
<protein>
    <submittedName>
        <fullName evidence="2">Uncharacterized protein</fullName>
    </submittedName>
</protein>
<dbReference type="EMBL" id="CP034550">
    <property type="protein sequence ID" value="QFZ21463.1"/>
    <property type="molecule type" value="Genomic_DNA"/>
</dbReference>
<reference evidence="3" key="1">
    <citation type="journal article" date="2021" name="Curr. Microbiol.">
        <title>Complete genome of nocamycin-producing strain Saccharothrix syringae NRRL B-16468 reveals the biosynthetic potential for secondary metabolites.</title>
        <authorList>
            <person name="Mo X."/>
            <person name="Yang S."/>
        </authorList>
    </citation>
    <scope>NUCLEOTIDE SEQUENCE [LARGE SCALE GENOMIC DNA]</scope>
    <source>
        <strain evidence="3">ATCC 51364 / DSM 43886 / JCM 6844 / KCTC 9398 / NBRC 14523 / NRRL B-16468 / INA 2240</strain>
    </source>
</reference>
<feature type="region of interest" description="Disordered" evidence="1">
    <location>
        <begin position="69"/>
        <end position="118"/>
    </location>
</feature>
<dbReference type="Proteomes" id="UP000325787">
    <property type="component" value="Chromosome"/>
</dbReference>
<evidence type="ECO:0000313" key="2">
    <source>
        <dbReference type="EMBL" id="QFZ21463.1"/>
    </source>
</evidence>
<dbReference type="KEGG" id="ssyi:EKG83_32385"/>
<name>A0A5Q0H655_SACSY</name>
<sequence length="118" mass="11859">MGADVTVRCSPWAPSLGTGAGGDERITGGGGRRGGNPGAGPEGARRPESRWCGGARGCGGRESRWCGGARGCGGRESPWRGITRGRVGPGTRRSCGSCAGRRAARRPRDRPGPGAAGS</sequence>
<proteinExistence type="predicted"/>
<feature type="region of interest" description="Disordered" evidence="1">
    <location>
        <begin position="1"/>
        <end position="53"/>
    </location>
</feature>
<evidence type="ECO:0000313" key="3">
    <source>
        <dbReference type="Proteomes" id="UP000325787"/>
    </source>
</evidence>
<feature type="compositionally biased region" description="Gly residues" evidence="1">
    <location>
        <begin position="27"/>
        <end position="41"/>
    </location>
</feature>
<keyword evidence="3" id="KW-1185">Reference proteome</keyword>